<dbReference type="EMBL" id="JARAKH010000014">
    <property type="protein sequence ID" value="KAK8397138.1"/>
    <property type="molecule type" value="Genomic_DNA"/>
</dbReference>
<evidence type="ECO:0000313" key="2">
    <source>
        <dbReference type="EMBL" id="KAK8397138.1"/>
    </source>
</evidence>
<keyword evidence="1" id="KW-0472">Membrane</keyword>
<name>A0AAW0UAL0_SCYPA</name>
<evidence type="ECO:0000313" key="3">
    <source>
        <dbReference type="Proteomes" id="UP001487740"/>
    </source>
</evidence>
<evidence type="ECO:0000256" key="1">
    <source>
        <dbReference type="SAM" id="Phobius"/>
    </source>
</evidence>
<sequence>MVGLFARGEGDIGIANLFISAMGGRKEHQWYTAPYGQESTCILIKKGASMPQWQSLALPFRRNTWIAVLVMGLVLGPIFFALSRPRVTSE</sequence>
<dbReference type="AlphaFoldDB" id="A0AAW0UAL0"/>
<reference evidence="2 3" key="1">
    <citation type="submission" date="2023-03" db="EMBL/GenBank/DDBJ databases">
        <title>High-quality genome of Scylla paramamosain provides insights in environmental adaptation.</title>
        <authorList>
            <person name="Zhang L."/>
        </authorList>
    </citation>
    <scope>NUCLEOTIDE SEQUENCE [LARGE SCALE GENOMIC DNA]</scope>
    <source>
        <strain evidence="2">LZ_2023a</strain>
        <tissue evidence="2">Muscle</tissue>
    </source>
</reference>
<comment type="caution">
    <text evidence="2">The sequence shown here is derived from an EMBL/GenBank/DDBJ whole genome shotgun (WGS) entry which is preliminary data.</text>
</comment>
<feature type="transmembrane region" description="Helical" evidence="1">
    <location>
        <begin position="64"/>
        <end position="82"/>
    </location>
</feature>
<dbReference type="Proteomes" id="UP001487740">
    <property type="component" value="Unassembled WGS sequence"/>
</dbReference>
<proteinExistence type="predicted"/>
<organism evidence="2 3">
    <name type="scientific">Scylla paramamosain</name>
    <name type="common">Mud crab</name>
    <dbReference type="NCBI Taxonomy" id="85552"/>
    <lineage>
        <taxon>Eukaryota</taxon>
        <taxon>Metazoa</taxon>
        <taxon>Ecdysozoa</taxon>
        <taxon>Arthropoda</taxon>
        <taxon>Crustacea</taxon>
        <taxon>Multicrustacea</taxon>
        <taxon>Malacostraca</taxon>
        <taxon>Eumalacostraca</taxon>
        <taxon>Eucarida</taxon>
        <taxon>Decapoda</taxon>
        <taxon>Pleocyemata</taxon>
        <taxon>Brachyura</taxon>
        <taxon>Eubrachyura</taxon>
        <taxon>Portunoidea</taxon>
        <taxon>Portunidae</taxon>
        <taxon>Portuninae</taxon>
        <taxon>Scylla</taxon>
    </lineage>
</organism>
<protein>
    <submittedName>
        <fullName evidence="2">Uncharacterized protein</fullName>
    </submittedName>
</protein>
<keyword evidence="1" id="KW-1133">Transmembrane helix</keyword>
<dbReference type="SUPFAM" id="SSF53850">
    <property type="entry name" value="Periplasmic binding protein-like II"/>
    <property type="match status" value="1"/>
</dbReference>
<gene>
    <name evidence="2" type="ORF">O3P69_004673</name>
</gene>
<keyword evidence="1" id="KW-0812">Transmembrane</keyword>
<keyword evidence="3" id="KW-1185">Reference proteome</keyword>
<accession>A0AAW0UAL0</accession>